<feature type="transmembrane region" description="Helical" evidence="2">
    <location>
        <begin position="234"/>
        <end position="255"/>
    </location>
</feature>
<name>A0A171BVK3_9ACTN</name>
<feature type="region of interest" description="Disordered" evidence="1">
    <location>
        <begin position="455"/>
        <end position="477"/>
    </location>
</feature>
<feature type="transmembrane region" description="Helical" evidence="2">
    <location>
        <begin position="30"/>
        <end position="50"/>
    </location>
</feature>
<comment type="caution">
    <text evidence="3">The sequence shown here is derived from an EMBL/GenBank/DDBJ whole genome shotgun (WGS) entry which is preliminary data.</text>
</comment>
<organism evidence="3 4">
    <name type="scientific">Planomonospora sphaerica</name>
    <dbReference type="NCBI Taxonomy" id="161355"/>
    <lineage>
        <taxon>Bacteria</taxon>
        <taxon>Bacillati</taxon>
        <taxon>Actinomycetota</taxon>
        <taxon>Actinomycetes</taxon>
        <taxon>Streptosporangiales</taxon>
        <taxon>Streptosporangiaceae</taxon>
        <taxon>Planomonospora</taxon>
    </lineage>
</organism>
<dbReference type="RefSeq" id="WP_197286936.1">
    <property type="nucleotide sequence ID" value="NZ_BDCX01000002.1"/>
</dbReference>
<sequence length="477" mass="51522">MDNAILTGIVLVTGVVLAVVAQWRGWRPSLPVVLAVGVGFRLLIMAVAAMSEWQPVDFVNSFKPAGEAVLNGQDPVLGSKGGWHFLPTIPYVYGLLLWLGIPWEWGGRLVTVVADIILIPLVGRLAGGSAASLRAFQYACNPLAILVASVHGQVEPVALVFGVAAFVVARGPGDPDRPGLRHDPVTYVRQAVAAHGFGGAVRRAREYGIGRALRQGTARGLTPREGDRAALRRALFAGLLMGLALCAKSWPIWLIPGMLLLLPTVRARAVAFVATGIMPVLFIVTEPLLLNASLDEIVQALRTIGDIRPIVGEWGYSAILVGGDWTLDSGIATFGTRLIYVTVLVTAFLWRRADPVDLTTAVLLAFMVVTPRLGAQYLLWFMPFLVARPTPNRFYWPAVIGVCLWAGYGYLPMTQSWEIWSTQHAAWAQASVALLPILAYAMPWDRRVSVACVQGEAPGRPAPQPSDRTENPVRTPG</sequence>
<feature type="transmembrane region" description="Helical" evidence="2">
    <location>
        <begin position="330"/>
        <end position="350"/>
    </location>
</feature>
<reference evidence="3 4" key="1">
    <citation type="journal article" date="2016" name="Genome Announc.">
        <title>Draft Genome Sequence of Planomonospora sphaerica JCM9374, a Rare Actinomycete.</title>
        <authorList>
            <person name="Dohra H."/>
            <person name="Suzuki T."/>
            <person name="Inoue Y."/>
            <person name="Kodani S."/>
        </authorList>
    </citation>
    <scope>NUCLEOTIDE SEQUENCE [LARGE SCALE GENOMIC DNA]</scope>
    <source>
        <strain evidence="3 4">JCM 9374</strain>
    </source>
</reference>
<feature type="transmembrane region" description="Helical" evidence="2">
    <location>
        <begin position="6"/>
        <end position="23"/>
    </location>
</feature>
<feature type="transmembrane region" description="Helical" evidence="2">
    <location>
        <begin position="267"/>
        <end position="285"/>
    </location>
</feature>
<dbReference type="STRING" id="161355.PS9374_01275"/>
<keyword evidence="2" id="KW-1133">Transmembrane helix</keyword>
<evidence type="ECO:0000256" key="1">
    <source>
        <dbReference type="SAM" id="MobiDB-lite"/>
    </source>
</evidence>
<feature type="transmembrane region" description="Helical" evidence="2">
    <location>
        <begin position="362"/>
        <end position="382"/>
    </location>
</feature>
<reference evidence="4" key="2">
    <citation type="submission" date="2016-04" db="EMBL/GenBank/DDBJ databases">
        <title>Planomonospora sphaerica JCM9374 whole genome shotgun sequence.</title>
        <authorList>
            <person name="Suzuki T."/>
            <person name="Dohra H."/>
            <person name="Kodani S."/>
        </authorList>
    </citation>
    <scope>NUCLEOTIDE SEQUENCE [LARGE SCALE GENOMIC DNA]</scope>
    <source>
        <strain evidence="4">JCM 9374</strain>
    </source>
</reference>
<evidence type="ECO:0000313" key="3">
    <source>
        <dbReference type="EMBL" id="GAT65642.1"/>
    </source>
</evidence>
<dbReference type="EMBL" id="BDCX01000002">
    <property type="protein sequence ID" value="GAT65642.1"/>
    <property type="molecule type" value="Genomic_DNA"/>
</dbReference>
<accession>A0A171BVK3</accession>
<dbReference type="AlphaFoldDB" id="A0A171BVK3"/>
<feature type="transmembrane region" description="Helical" evidence="2">
    <location>
        <begin position="105"/>
        <end position="122"/>
    </location>
</feature>
<keyword evidence="2" id="KW-0812">Transmembrane</keyword>
<protein>
    <recommendedName>
        <fullName evidence="5">DUF2029 domain-containing protein</fullName>
    </recommendedName>
</protein>
<feature type="transmembrane region" description="Helical" evidence="2">
    <location>
        <begin position="394"/>
        <end position="413"/>
    </location>
</feature>
<dbReference type="Proteomes" id="UP000077701">
    <property type="component" value="Unassembled WGS sequence"/>
</dbReference>
<gene>
    <name evidence="3" type="ORF">PS9374_01275</name>
</gene>
<evidence type="ECO:0000313" key="4">
    <source>
        <dbReference type="Proteomes" id="UP000077701"/>
    </source>
</evidence>
<keyword evidence="2" id="KW-0472">Membrane</keyword>
<proteinExistence type="predicted"/>
<keyword evidence="4" id="KW-1185">Reference proteome</keyword>
<evidence type="ECO:0008006" key="5">
    <source>
        <dbReference type="Google" id="ProtNLM"/>
    </source>
</evidence>
<evidence type="ECO:0000256" key="2">
    <source>
        <dbReference type="SAM" id="Phobius"/>
    </source>
</evidence>